<dbReference type="Pfam" id="PF13845">
    <property type="entry name" value="Septum_form"/>
    <property type="match status" value="1"/>
</dbReference>
<feature type="region of interest" description="Disordered" evidence="1">
    <location>
        <begin position="1"/>
        <end position="86"/>
    </location>
</feature>
<feature type="compositionally biased region" description="Gly residues" evidence="1">
    <location>
        <begin position="439"/>
        <end position="451"/>
    </location>
</feature>
<evidence type="ECO:0000313" key="5">
    <source>
        <dbReference type="EMBL" id="GAA5019419.1"/>
    </source>
</evidence>
<feature type="compositionally biased region" description="Pro residues" evidence="1">
    <location>
        <begin position="1"/>
        <end position="25"/>
    </location>
</feature>
<name>A0ABP9J3D6_9ACTN</name>
<feature type="compositionally biased region" description="Low complexity" evidence="1">
    <location>
        <begin position="34"/>
        <end position="46"/>
    </location>
</feature>
<feature type="domain" description="Septum formation-related" evidence="4">
    <location>
        <begin position="192"/>
        <end position="288"/>
    </location>
</feature>
<organism evidence="5 6">
    <name type="scientific">Streptomyces siamensis</name>
    <dbReference type="NCBI Taxonomy" id="1274986"/>
    <lineage>
        <taxon>Bacteria</taxon>
        <taxon>Bacillati</taxon>
        <taxon>Actinomycetota</taxon>
        <taxon>Actinomycetes</taxon>
        <taxon>Kitasatosporales</taxon>
        <taxon>Streptomycetaceae</taxon>
        <taxon>Streptomyces</taxon>
    </lineage>
</organism>
<dbReference type="Proteomes" id="UP001501759">
    <property type="component" value="Unassembled WGS sequence"/>
</dbReference>
<dbReference type="RefSeq" id="WP_345652961.1">
    <property type="nucleotide sequence ID" value="NZ_BAABKB010000018.1"/>
</dbReference>
<evidence type="ECO:0000256" key="2">
    <source>
        <dbReference type="SAM" id="Phobius"/>
    </source>
</evidence>
<dbReference type="EMBL" id="BAABKB010000018">
    <property type="protein sequence ID" value="GAA5019419.1"/>
    <property type="molecule type" value="Genomic_DNA"/>
</dbReference>
<evidence type="ECO:0000259" key="3">
    <source>
        <dbReference type="Pfam" id="PF13828"/>
    </source>
</evidence>
<feature type="transmembrane region" description="Helical" evidence="2">
    <location>
        <begin position="107"/>
        <end position="133"/>
    </location>
</feature>
<accession>A0ABP9J3D6</accession>
<protein>
    <submittedName>
        <fullName evidence="5">DUF4190 domain-containing protein</fullName>
    </submittedName>
</protein>
<evidence type="ECO:0000259" key="4">
    <source>
        <dbReference type="Pfam" id="PF13845"/>
    </source>
</evidence>
<dbReference type="Pfam" id="PF13828">
    <property type="entry name" value="DUF4190"/>
    <property type="match status" value="1"/>
</dbReference>
<feature type="compositionally biased region" description="Low complexity" evidence="1">
    <location>
        <begin position="64"/>
        <end position="86"/>
    </location>
</feature>
<keyword evidence="6" id="KW-1185">Reference proteome</keyword>
<dbReference type="InterPro" id="IPR026004">
    <property type="entry name" value="Septum_form"/>
</dbReference>
<keyword evidence="2" id="KW-1133">Transmembrane helix</keyword>
<dbReference type="InterPro" id="IPR025241">
    <property type="entry name" value="DUF4190"/>
</dbReference>
<feature type="transmembrane region" description="Helical" evidence="2">
    <location>
        <begin position="145"/>
        <end position="165"/>
    </location>
</feature>
<sequence length="451" mass="47262">MAIPPPPGSQQPEGQYPPPGTPPGGHPAYPSHPQGPYQQPGVYPQPGAHPQAGEPGPYQQSGAYPQAGEPGPYQQPGAYPQPGVPGQYQSWGQGYSPYNSPAPVNGLAISALVLGILCFLPAVGLVLGAVALAQIKKRGERGRGMAVGGMVMSSIGVVLLAVAVATGGARDFWDGFRDAANDGGGAAFSLEKGECFDAPGGALEGMAYDVDKVPCTGEHDAEVFADFELHDSGGYPGDSSITETADQRCYALKDSYAMDTWAVPDDVDVYYFTPTSQSWRLGDREITCLFGNTDEKGSLTGSLRKDSLTLDPDQYAYLGAAQILNRAMEAAPDEEYVEDDLPGHKKWAADVAEALGRQSDRLRGHTFAPAAGKPVAALVEDIGRSRKEWAEAAKADDAEAFYAHYEKAMKLIDPKKTVTARKALGLATTPPAVDEEGGDGSGAGSGTGMEV</sequence>
<reference evidence="6" key="1">
    <citation type="journal article" date="2019" name="Int. J. Syst. Evol. Microbiol.">
        <title>The Global Catalogue of Microorganisms (GCM) 10K type strain sequencing project: providing services to taxonomists for standard genome sequencing and annotation.</title>
        <authorList>
            <consortium name="The Broad Institute Genomics Platform"/>
            <consortium name="The Broad Institute Genome Sequencing Center for Infectious Disease"/>
            <person name="Wu L."/>
            <person name="Ma J."/>
        </authorList>
    </citation>
    <scope>NUCLEOTIDE SEQUENCE [LARGE SCALE GENOMIC DNA]</scope>
    <source>
        <strain evidence="6">JCM 18409</strain>
    </source>
</reference>
<keyword evidence="2" id="KW-0472">Membrane</keyword>
<feature type="region of interest" description="Disordered" evidence="1">
    <location>
        <begin position="428"/>
        <end position="451"/>
    </location>
</feature>
<evidence type="ECO:0000313" key="6">
    <source>
        <dbReference type="Proteomes" id="UP001501759"/>
    </source>
</evidence>
<evidence type="ECO:0000256" key="1">
    <source>
        <dbReference type="SAM" id="MobiDB-lite"/>
    </source>
</evidence>
<proteinExistence type="predicted"/>
<keyword evidence="2" id="KW-0812">Transmembrane</keyword>
<gene>
    <name evidence="5" type="ORF">GCM10023335_48050</name>
</gene>
<comment type="caution">
    <text evidence="5">The sequence shown here is derived from an EMBL/GenBank/DDBJ whole genome shotgun (WGS) entry which is preliminary data.</text>
</comment>
<feature type="domain" description="DUF4190" evidence="3">
    <location>
        <begin position="107"/>
        <end position="162"/>
    </location>
</feature>